<proteinExistence type="predicted"/>
<name>A0AAV7QTI5_PLEWA</name>
<gene>
    <name evidence="1" type="ORF">NDU88_008081</name>
</gene>
<protein>
    <submittedName>
        <fullName evidence="1">Uncharacterized protein</fullName>
    </submittedName>
</protein>
<accession>A0AAV7QTI5</accession>
<reference evidence="1" key="1">
    <citation type="journal article" date="2022" name="bioRxiv">
        <title>Sequencing and chromosome-scale assembly of the giantPleurodeles waltlgenome.</title>
        <authorList>
            <person name="Brown T."/>
            <person name="Elewa A."/>
            <person name="Iarovenko S."/>
            <person name="Subramanian E."/>
            <person name="Araus A.J."/>
            <person name="Petzold A."/>
            <person name="Susuki M."/>
            <person name="Suzuki K.-i.T."/>
            <person name="Hayashi T."/>
            <person name="Toyoda A."/>
            <person name="Oliveira C."/>
            <person name="Osipova E."/>
            <person name="Leigh N.D."/>
            <person name="Simon A."/>
            <person name="Yun M.H."/>
        </authorList>
    </citation>
    <scope>NUCLEOTIDE SEQUENCE</scope>
    <source>
        <strain evidence="1">20211129_DDA</strain>
        <tissue evidence="1">Liver</tissue>
    </source>
</reference>
<evidence type="ECO:0000313" key="1">
    <source>
        <dbReference type="EMBL" id="KAJ1141753.1"/>
    </source>
</evidence>
<dbReference type="AlphaFoldDB" id="A0AAV7QTI5"/>
<sequence length="108" mass="12088">MQREVELQQWITRRARALGQVPSGEYEGEVLETSWLECDEESMEEGKIREDMEEGEQGWWGGVGEFLAISCDVILLNVATCRTGFASGTGKQSDSTYPMSVILHEVTV</sequence>
<dbReference type="EMBL" id="JANPWB010000010">
    <property type="protein sequence ID" value="KAJ1141753.1"/>
    <property type="molecule type" value="Genomic_DNA"/>
</dbReference>
<organism evidence="1 2">
    <name type="scientific">Pleurodeles waltl</name>
    <name type="common">Iberian ribbed newt</name>
    <dbReference type="NCBI Taxonomy" id="8319"/>
    <lineage>
        <taxon>Eukaryota</taxon>
        <taxon>Metazoa</taxon>
        <taxon>Chordata</taxon>
        <taxon>Craniata</taxon>
        <taxon>Vertebrata</taxon>
        <taxon>Euteleostomi</taxon>
        <taxon>Amphibia</taxon>
        <taxon>Batrachia</taxon>
        <taxon>Caudata</taxon>
        <taxon>Salamandroidea</taxon>
        <taxon>Salamandridae</taxon>
        <taxon>Pleurodelinae</taxon>
        <taxon>Pleurodeles</taxon>
    </lineage>
</organism>
<evidence type="ECO:0000313" key="2">
    <source>
        <dbReference type="Proteomes" id="UP001066276"/>
    </source>
</evidence>
<comment type="caution">
    <text evidence="1">The sequence shown here is derived from an EMBL/GenBank/DDBJ whole genome shotgun (WGS) entry which is preliminary data.</text>
</comment>
<keyword evidence="2" id="KW-1185">Reference proteome</keyword>
<dbReference type="Proteomes" id="UP001066276">
    <property type="component" value="Chromosome 6"/>
</dbReference>